<gene>
    <name evidence="3" type="ORF">ONB1V03_LOCUS8473</name>
</gene>
<name>A0A7R9M1L5_9ACAR</name>
<dbReference type="SMART" id="SM00256">
    <property type="entry name" value="FBOX"/>
    <property type="match status" value="1"/>
</dbReference>
<dbReference type="Proteomes" id="UP000728032">
    <property type="component" value="Unassembled WGS sequence"/>
</dbReference>
<accession>A0A7R9M1L5</accession>
<dbReference type="OrthoDB" id="445007at2759"/>
<dbReference type="InterPro" id="IPR001810">
    <property type="entry name" value="F-box_dom"/>
</dbReference>
<feature type="domain" description="F-box" evidence="2">
    <location>
        <begin position="237"/>
        <end position="277"/>
    </location>
</feature>
<dbReference type="SUPFAM" id="SSF52047">
    <property type="entry name" value="RNI-like"/>
    <property type="match status" value="1"/>
</dbReference>
<dbReference type="Pfam" id="PF00646">
    <property type="entry name" value="F-box"/>
    <property type="match status" value="1"/>
</dbReference>
<dbReference type="Gene3D" id="3.80.10.10">
    <property type="entry name" value="Ribonuclease Inhibitor"/>
    <property type="match status" value="1"/>
</dbReference>
<dbReference type="AlphaFoldDB" id="A0A7R9M1L5"/>
<evidence type="ECO:0000256" key="1">
    <source>
        <dbReference type="ARBA" id="ARBA00001962"/>
    </source>
</evidence>
<dbReference type="PANTHER" id="PTHR20883:SF49">
    <property type="entry name" value="PHYTANOYL-COA DIOXYGENASE"/>
    <property type="match status" value="1"/>
</dbReference>
<comment type="cofactor">
    <cofactor evidence="1">
        <name>Fe cation</name>
        <dbReference type="ChEBI" id="CHEBI:24875"/>
    </cofactor>
</comment>
<dbReference type="EMBL" id="CAJPVJ010004854">
    <property type="protein sequence ID" value="CAG2168989.1"/>
    <property type="molecule type" value="Genomic_DNA"/>
</dbReference>
<dbReference type="InterPro" id="IPR032675">
    <property type="entry name" value="LRR_dom_sf"/>
</dbReference>
<feature type="non-terminal residue" evidence="3">
    <location>
        <position position="1"/>
    </location>
</feature>
<evidence type="ECO:0000313" key="3">
    <source>
        <dbReference type="EMBL" id="CAD7651767.1"/>
    </source>
</evidence>
<dbReference type="SUPFAM" id="SSF81383">
    <property type="entry name" value="F-box domain"/>
    <property type="match status" value="1"/>
</dbReference>
<dbReference type="Pfam" id="PF05721">
    <property type="entry name" value="PhyH"/>
    <property type="match status" value="1"/>
</dbReference>
<sequence>MSEYITQQLVDDFRRDGVVCVRNVFSEHWIEKVIEGIDRNLENPSPYSERLANDGEMGAFFNDYCNSRSIPEFQEYVYQSPAAEISAILMDSMHSVFYHEHVLIKEAGANKLTPWHHDQAYYPINGFKNCSIWMPLDSVPIESTVEFAAASHLDNKWYKPRKFATHLNYNTHDNEVCDTNEYIDVPSDRYIRENYRILRFSVEPGDCIVFHMRTLHGAPGNLSQTTSRRVLSTRCDLDDDVLLIILSFLDFVDKVRTERVCRRWRDLLSYMLSLQTCLYFSDKNDFDVELCCPVTEPNAKTTEVLELSKLITFDYLLVLGDNELSEWDEAAENIMNGAIKKCPNLKRIGLIDYLRLESPIRLICDNCHHSLEAIDLIGFRKISITVSDMKRIGEKYPNLSYIRVVSSNLVIAEECLKTLFQSCQHLKSFVVHSDLIYPPSWTEWGRSGHYNRINGDCYAYMSDTIREIRTDIKIMDNSGLLSLSASKGGPNLTTLDLSGGTWDGWWFQIIAQGLPKLQVLRCSKVSVFSSDDLEDIALISELKQLRELFLDLSTKSLVLFLDDVVYGLMQGCSQMNRFELFNAILTD</sequence>
<reference evidence="3" key="1">
    <citation type="submission" date="2020-11" db="EMBL/GenBank/DDBJ databases">
        <authorList>
            <person name="Tran Van P."/>
        </authorList>
    </citation>
    <scope>NUCLEOTIDE SEQUENCE</scope>
</reference>
<dbReference type="Gene3D" id="2.60.120.620">
    <property type="entry name" value="q2cbj1_9rhob like domain"/>
    <property type="match status" value="1"/>
</dbReference>
<dbReference type="InterPro" id="IPR036047">
    <property type="entry name" value="F-box-like_dom_sf"/>
</dbReference>
<dbReference type="InterPro" id="IPR008775">
    <property type="entry name" value="Phytyl_CoA_dOase-like"/>
</dbReference>
<evidence type="ECO:0000259" key="2">
    <source>
        <dbReference type="SMART" id="SM00256"/>
    </source>
</evidence>
<keyword evidence="4" id="KW-1185">Reference proteome</keyword>
<dbReference type="EMBL" id="OC919679">
    <property type="protein sequence ID" value="CAD7651767.1"/>
    <property type="molecule type" value="Genomic_DNA"/>
</dbReference>
<proteinExistence type="predicted"/>
<evidence type="ECO:0000313" key="4">
    <source>
        <dbReference type="Proteomes" id="UP000728032"/>
    </source>
</evidence>
<organism evidence="3">
    <name type="scientific">Oppiella nova</name>
    <dbReference type="NCBI Taxonomy" id="334625"/>
    <lineage>
        <taxon>Eukaryota</taxon>
        <taxon>Metazoa</taxon>
        <taxon>Ecdysozoa</taxon>
        <taxon>Arthropoda</taxon>
        <taxon>Chelicerata</taxon>
        <taxon>Arachnida</taxon>
        <taxon>Acari</taxon>
        <taxon>Acariformes</taxon>
        <taxon>Sarcoptiformes</taxon>
        <taxon>Oribatida</taxon>
        <taxon>Brachypylina</taxon>
        <taxon>Oppioidea</taxon>
        <taxon>Oppiidae</taxon>
        <taxon>Oppiella</taxon>
    </lineage>
</organism>
<protein>
    <recommendedName>
        <fullName evidence="2">F-box domain-containing protein</fullName>
    </recommendedName>
</protein>
<dbReference type="PANTHER" id="PTHR20883">
    <property type="entry name" value="PHYTANOYL-COA DIOXYGENASE DOMAIN CONTAINING 1"/>
    <property type="match status" value="1"/>
</dbReference>
<dbReference type="SUPFAM" id="SSF51197">
    <property type="entry name" value="Clavaminate synthase-like"/>
    <property type="match status" value="1"/>
</dbReference>